<dbReference type="AlphaFoldDB" id="A0AAN6M437"/>
<feature type="compositionally biased region" description="Polar residues" evidence="1">
    <location>
        <begin position="54"/>
        <end position="64"/>
    </location>
</feature>
<reference evidence="2 3" key="1">
    <citation type="submission" date="2021-02" db="EMBL/GenBank/DDBJ databases">
        <title>Genome assembly of Pseudopithomyces chartarum.</title>
        <authorList>
            <person name="Jauregui R."/>
            <person name="Singh J."/>
            <person name="Voisey C."/>
        </authorList>
    </citation>
    <scope>NUCLEOTIDE SEQUENCE [LARGE SCALE GENOMIC DNA]</scope>
    <source>
        <strain evidence="2 3">AGR01</strain>
    </source>
</reference>
<feature type="region of interest" description="Disordered" evidence="1">
    <location>
        <begin position="54"/>
        <end position="86"/>
    </location>
</feature>
<dbReference type="EMBL" id="WVTA01000004">
    <property type="protein sequence ID" value="KAK3213746.1"/>
    <property type="molecule type" value="Genomic_DNA"/>
</dbReference>
<feature type="region of interest" description="Disordered" evidence="1">
    <location>
        <begin position="149"/>
        <end position="173"/>
    </location>
</feature>
<protein>
    <submittedName>
        <fullName evidence="2">Uncharacterized protein</fullName>
    </submittedName>
</protein>
<sequence length="173" mass="19875">MDAYEKVEEARDEMGIIEDDFIQNERAVGVAEQSFTQKENMFYQHQFPNIFNKLTTDPYQQYTASDEPLPPPPPPPPPPDPVNLAGDLVLVHDAPPPPPMFAPYIGVPGSPRDSQTFPIQPREAFETARDVEVEYNMAMTELESLRKEFDSFRPQSPEQYRRRELHRKLRSSG</sequence>
<keyword evidence="3" id="KW-1185">Reference proteome</keyword>
<organism evidence="2 3">
    <name type="scientific">Pseudopithomyces chartarum</name>
    <dbReference type="NCBI Taxonomy" id="1892770"/>
    <lineage>
        <taxon>Eukaryota</taxon>
        <taxon>Fungi</taxon>
        <taxon>Dikarya</taxon>
        <taxon>Ascomycota</taxon>
        <taxon>Pezizomycotina</taxon>
        <taxon>Dothideomycetes</taxon>
        <taxon>Pleosporomycetidae</taxon>
        <taxon>Pleosporales</taxon>
        <taxon>Massarineae</taxon>
        <taxon>Didymosphaeriaceae</taxon>
        <taxon>Pseudopithomyces</taxon>
    </lineage>
</organism>
<evidence type="ECO:0000313" key="3">
    <source>
        <dbReference type="Proteomes" id="UP001280581"/>
    </source>
</evidence>
<gene>
    <name evidence="2" type="ORF">GRF29_28g807247</name>
</gene>
<name>A0AAN6M437_9PLEO</name>
<proteinExistence type="predicted"/>
<feature type="compositionally biased region" description="Pro residues" evidence="1">
    <location>
        <begin position="68"/>
        <end position="81"/>
    </location>
</feature>
<dbReference type="Proteomes" id="UP001280581">
    <property type="component" value="Unassembled WGS sequence"/>
</dbReference>
<evidence type="ECO:0000256" key="1">
    <source>
        <dbReference type="SAM" id="MobiDB-lite"/>
    </source>
</evidence>
<accession>A0AAN6M437</accession>
<evidence type="ECO:0000313" key="2">
    <source>
        <dbReference type="EMBL" id="KAK3213746.1"/>
    </source>
</evidence>
<comment type="caution">
    <text evidence="2">The sequence shown here is derived from an EMBL/GenBank/DDBJ whole genome shotgun (WGS) entry which is preliminary data.</text>
</comment>
<feature type="compositionally biased region" description="Basic residues" evidence="1">
    <location>
        <begin position="163"/>
        <end position="173"/>
    </location>
</feature>